<proteinExistence type="predicted"/>
<keyword evidence="3" id="KW-1185">Reference proteome</keyword>
<dbReference type="RefSeq" id="WP_008618607.1">
    <property type="nucleotide sequence ID" value="NZ_AONQ01000037.1"/>
</dbReference>
<name>M2Z4P2_9PROT</name>
<dbReference type="Pfam" id="PF03102">
    <property type="entry name" value="NeuB"/>
    <property type="match status" value="1"/>
</dbReference>
<feature type="domain" description="PseI/NeuA/B-like" evidence="1">
    <location>
        <begin position="23"/>
        <end position="259"/>
    </location>
</feature>
<protein>
    <submittedName>
        <fullName evidence="2">Sialic acid synthase</fullName>
    </submittedName>
</protein>
<comment type="caution">
    <text evidence="2">The sequence shown here is derived from an EMBL/GenBank/DDBJ whole genome shotgun (WGS) entry which is preliminary data.</text>
</comment>
<sequence length="281" mass="30921">MSIFIIAEIGINHNGDLDIAKKLIEGAHRFGADAVKFQKRTLDLVYSQELLDSPRESPWGTTQRQQKEGLEFGVAEYKEIDRYCKQLGIEWFASAWDVEAQKFLRQFDGKYNKVASAMLGNFPLLKLIAEEGKHTFISTGMHSLEHIDTVVEIFKAAKCPYELMHCVSTYPMAVADANLKCIETLRARYGCGVGYSGHETGLAVSVGAAAMGITSLERHITLDRAMYGSDQAASVELVGLEKLVKMVRAVETAMGDGVKKVSEAEAKILEKLKPTPAAMGL</sequence>
<dbReference type="SUPFAM" id="SSF51569">
    <property type="entry name" value="Aldolase"/>
    <property type="match status" value="1"/>
</dbReference>
<evidence type="ECO:0000313" key="2">
    <source>
        <dbReference type="EMBL" id="EME69330.1"/>
    </source>
</evidence>
<dbReference type="PANTHER" id="PTHR42966">
    <property type="entry name" value="N-ACETYLNEURAMINATE SYNTHASE"/>
    <property type="match status" value="1"/>
</dbReference>
<dbReference type="PATRIC" id="fig|1244869.3.peg.2817"/>
<reference evidence="2 3" key="1">
    <citation type="journal article" date="2014" name="Genome Announc.">
        <title>Draft Genome Sequence of Magnetospirillum sp. Strain SO-1, a Freshwater Magnetotactic Bacterium Isolated from the Ol'khovka River, Russia.</title>
        <authorList>
            <person name="Grouzdev D.S."/>
            <person name="Dziuba M.V."/>
            <person name="Sukhacheva M.S."/>
            <person name="Mardanov A.V."/>
            <person name="Beletskiy A.V."/>
            <person name="Kuznetsov B.B."/>
            <person name="Skryabin K.G."/>
        </authorList>
    </citation>
    <scope>NUCLEOTIDE SEQUENCE [LARGE SCALE GENOMIC DNA]</scope>
    <source>
        <strain evidence="2 3">SO-1</strain>
    </source>
</reference>
<dbReference type="EMBL" id="AONQ01000037">
    <property type="protein sequence ID" value="EME69330.1"/>
    <property type="molecule type" value="Genomic_DNA"/>
</dbReference>
<dbReference type="OrthoDB" id="9781701at2"/>
<dbReference type="GO" id="GO:0016051">
    <property type="term" value="P:carbohydrate biosynthetic process"/>
    <property type="evidence" value="ECO:0007669"/>
    <property type="project" value="InterPro"/>
</dbReference>
<evidence type="ECO:0000259" key="1">
    <source>
        <dbReference type="Pfam" id="PF03102"/>
    </source>
</evidence>
<evidence type="ECO:0000313" key="3">
    <source>
        <dbReference type="Proteomes" id="UP000011744"/>
    </source>
</evidence>
<dbReference type="AlphaFoldDB" id="M2Z4P2"/>
<dbReference type="eggNOG" id="COG2089">
    <property type="taxonomic scope" value="Bacteria"/>
</dbReference>
<dbReference type="Proteomes" id="UP000011744">
    <property type="component" value="Unassembled WGS sequence"/>
</dbReference>
<organism evidence="2 3">
    <name type="scientific">Paramagnetospirillum caucaseum</name>
    <dbReference type="NCBI Taxonomy" id="1244869"/>
    <lineage>
        <taxon>Bacteria</taxon>
        <taxon>Pseudomonadati</taxon>
        <taxon>Pseudomonadota</taxon>
        <taxon>Alphaproteobacteria</taxon>
        <taxon>Rhodospirillales</taxon>
        <taxon>Magnetospirillaceae</taxon>
        <taxon>Paramagnetospirillum</taxon>
    </lineage>
</organism>
<dbReference type="GO" id="GO:0047444">
    <property type="term" value="F:N-acylneuraminate-9-phosphate synthase activity"/>
    <property type="evidence" value="ECO:0007669"/>
    <property type="project" value="TreeGrafter"/>
</dbReference>
<dbReference type="STRING" id="1244869.H261_13980"/>
<dbReference type="InterPro" id="IPR013132">
    <property type="entry name" value="PseI/NeuA/B-like_N"/>
</dbReference>
<dbReference type="InterPro" id="IPR051690">
    <property type="entry name" value="PseI-like"/>
</dbReference>
<accession>M2Z4P2</accession>
<dbReference type="Gene3D" id="3.20.20.70">
    <property type="entry name" value="Aldolase class I"/>
    <property type="match status" value="1"/>
</dbReference>
<gene>
    <name evidence="2" type="ORF">H261_13980</name>
</gene>
<dbReference type="InterPro" id="IPR013785">
    <property type="entry name" value="Aldolase_TIM"/>
</dbReference>
<dbReference type="PANTHER" id="PTHR42966:SF3">
    <property type="entry name" value="BLR5971 PROTEIN"/>
    <property type="match status" value="1"/>
</dbReference>